<evidence type="ECO:0000313" key="6">
    <source>
        <dbReference type="Proteomes" id="UP000231456"/>
    </source>
</evidence>
<evidence type="ECO:0000313" key="5">
    <source>
        <dbReference type="EMBL" id="PJC52411.1"/>
    </source>
</evidence>
<dbReference type="SUPFAM" id="SSF52210">
    <property type="entry name" value="Succinyl-CoA synthetase domains"/>
    <property type="match status" value="1"/>
</dbReference>
<dbReference type="Proteomes" id="UP000231456">
    <property type="component" value="Unassembled WGS sequence"/>
</dbReference>
<feature type="domain" description="CoA-binding" evidence="4">
    <location>
        <begin position="4"/>
        <end position="111"/>
    </location>
</feature>
<gene>
    <name evidence="5" type="ORF">CO030_02995</name>
</gene>
<dbReference type="PANTHER" id="PTHR11117:SF2">
    <property type="entry name" value="SUCCINATE--COA LIGASE [ADP_GDP-FORMING] SUBUNIT ALPHA, MITOCHONDRIAL"/>
    <property type="match status" value="1"/>
</dbReference>
<protein>
    <submittedName>
        <fullName evidence="5">Succinate--CoA ligase subunit alpha</fullName>
    </submittedName>
</protein>
<keyword evidence="1 5" id="KW-0436">Ligase</keyword>
<dbReference type="PANTHER" id="PTHR11117">
    <property type="entry name" value="SUCCINYL-COA LIGASE SUBUNIT ALPHA"/>
    <property type="match status" value="1"/>
</dbReference>
<dbReference type="InterPro" id="IPR003781">
    <property type="entry name" value="CoA-bd"/>
</dbReference>
<dbReference type="Pfam" id="PF00549">
    <property type="entry name" value="Ligase_CoA"/>
    <property type="match status" value="1"/>
</dbReference>
<name>A0A2M8F9L5_9BACT</name>
<proteinExistence type="predicted"/>
<dbReference type="GO" id="GO:0004776">
    <property type="term" value="F:succinate-CoA ligase (GDP-forming) activity"/>
    <property type="evidence" value="ECO:0007669"/>
    <property type="project" value="TreeGrafter"/>
</dbReference>
<evidence type="ECO:0000259" key="4">
    <source>
        <dbReference type="SMART" id="SM00881"/>
    </source>
</evidence>
<evidence type="ECO:0000256" key="1">
    <source>
        <dbReference type="ARBA" id="ARBA00022598"/>
    </source>
</evidence>
<dbReference type="InterPro" id="IPR016102">
    <property type="entry name" value="Succinyl-CoA_synth-like"/>
</dbReference>
<reference evidence="6" key="1">
    <citation type="submission" date="2017-09" db="EMBL/GenBank/DDBJ databases">
        <title>Depth-based differentiation of microbial function through sediment-hosted aquifers and enrichment of novel symbionts in the deep terrestrial subsurface.</title>
        <authorList>
            <person name="Probst A.J."/>
            <person name="Ladd B."/>
            <person name="Jarett J.K."/>
            <person name="Geller-Mcgrath D.E."/>
            <person name="Sieber C.M.K."/>
            <person name="Emerson J.B."/>
            <person name="Anantharaman K."/>
            <person name="Thomas B.C."/>
            <person name="Malmstrom R."/>
            <person name="Stieglmeier M."/>
            <person name="Klingl A."/>
            <person name="Woyke T."/>
            <person name="Ryan C.M."/>
            <person name="Banfield J.F."/>
        </authorList>
    </citation>
    <scope>NUCLEOTIDE SEQUENCE [LARGE SCALE GENOMIC DNA]</scope>
</reference>
<dbReference type="GO" id="GO:0000166">
    <property type="term" value="F:nucleotide binding"/>
    <property type="evidence" value="ECO:0007669"/>
    <property type="project" value="UniProtKB-KW"/>
</dbReference>
<dbReference type="Gene3D" id="3.40.50.720">
    <property type="entry name" value="NAD(P)-binding Rossmann-like Domain"/>
    <property type="match status" value="1"/>
</dbReference>
<dbReference type="PIRSF" id="PIRSF001553">
    <property type="entry name" value="SucCS_alpha"/>
    <property type="match status" value="1"/>
</dbReference>
<evidence type="ECO:0000256" key="3">
    <source>
        <dbReference type="PIRSR" id="PIRSR001553-1"/>
    </source>
</evidence>
<dbReference type="Gene3D" id="3.40.50.261">
    <property type="entry name" value="Succinyl-CoA synthetase domains"/>
    <property type="match status" value="1"/>
</dbReference>
<dbReference type="GO" id="GO:0006099">
    <property type="term" value="P:tricarboxylic acid cycle"/>
    <property type="evidence" value="ECO:0007669"/>
    <property type="project" value="TreeGrafter"/>
</dbReference>
<dbReference type="EMBL" id="PFRH01000098">
    <property type="protein sequence ID" value="PJC52411.1"/>
    <property type="molecule type" value="Genomic_DNA"/>
</dbReference>
<dbReference type="InterPro" id="IPR036291">
    <property type="entry name" value="NAD(P)-bd_dom_sf"/>
</dbReference>
<evidence type="ECO:0000256" key="2">
    <source>
        <dbReference type="ARBA" id="ARBA00022741"/>
    </source>
</evidence>
<dbReference type="PRINTS" id="PR01798">
    <property type="entry name" value="SCOASYNTHASE"/>
</dbReference>
<comment type="caution">
    <text evidence="5">The sequence shown here is derived from an EMBL/GenBank/DDBJ whole genome shotgun (WGS) entry which is preliminary data.</text>
</comment>
<organism evidence="5 6">
    <name type="scientific">Candidatus Magasanikbacteria bacterium CG_4_9_14_0_2_um_filter_42_11</name>
    <dbReference type="NCBI Taxonomy" id="1974643"/>
    <lineage>
        <taxon>Bacteria</taxon>
        <taxon>Candidatus Magasanikiibacteriota</taxon>
    </lineage>
</organism>
<feature type="active site" description="Tele-phosphohistidine intermediate" evidence="3">
    <location>
        <position position="268"/>
    </location>
</feature>
<dbReference type="AlphaFoldDB" id="A0A2M8F9L5"/>
<dbReference type="GO" id="GO:0004775">
    <property type="term" value="F:succinate-CoA ligase (ADP-forming) activity"/>
    <property type="evidence" value="ECO:0007669"/>
    <property type="project" value="TreeGrafter"/>
</dbReference>
<dbReference type="SMART" id="SM00881">
    <property type="entry name" value="CoA_binding"/>
    <property type="match status" value="1"/>
</dbReference>
<dbReference type="GO" id="GO:0009361">
    <property type="term" value="C:succinate-CoA ligase complex (ADP-forming)"/>
    <property type="evidence" value="ECO:0007669"/>
    <property type="project" value="TreeGrafter"/>
</dbReference>
<dbReference type="InterPro" id="IPR005811">
    <property type="entry name" value="SUCC_ACL_C"/>
</dbReference>
<dbReference type="SUPFAM" id="SSF51735">
    <property type="entry name" value="NAD(P)-binding Rossmann-fold domains"/>
    <property type="match status" value="1"/>
</dbReference>
<dbReference type="InterPro" id="IPR005810">
    <property type="entry name" value="CoA_lig_alpha"/>
</dbReference>
<accession>A0A2M8F9L5</accession>
<keyword evidence="2" id="KW-0547">Nucleotide-binding</keyword>
<dbReference type="Pfam" id="PF02629">
    <property type="entry name" value="CoA_binding"/>
    <property type="match status" value="1"/>
</dbReference>
<sequence length="308" mass="32231">MSILITKNTKVLVQGITGNEGEKAAKAMLEYGTDVIGGVRPGKGGEEVLGKPVFNTVAESVSFFMSGGTGRDLSVQDLVSTIYVPPFAAKAAILEAIDAGITQINTIVERVPIKDTAYCLAAAKERSAHIIGPSSLGYINPGVGRVGVVGGPKAQADEIFTPGSIGIISRSGGMTNEIAWQIRKAGMGQSAAVHVGGDLLMGTTYADLLRLFEQDEQTKAVVVFGEHGGSYEFEIVEMIEKGEFTKPLAIYVGGKFANTLPEGMNIGHAGAIVERGKGATEKETALKAVGALVAEDYEQLAELVKPFA</sequence>